<proteinExistence type="predicted"/>
<name>A0A0E9TG48_ANGAN</name>
<dbReference type="AlphaFoldDB" id="A0A0E9TG48"/>
<reference evidence="1" key="2">
    <citation type="journal article" date="2015" name="Fish Shellfish Immunol.">
        <title>Early steps in the European eel (Anguilla anguilla)-Vibrio vulnificus interaction in the gills: Role of the RtxA13 toxin.</title>
        <authorList>
            <person name="Callol A."/>
            <person name="Pajuelo D."/>
            <person name="Ebbesson L."/>
            <person name="Teles M."/>
            <person name="MacKenzie S."/>
            <person name="Amaro C."/>
        </authorList>
    </citation>
    <scope>NUCLEOTIDE SEQUENCE</scope>
</reference>
<organism evidence="1">
    <name type="scientific">Anguilla anguilla</name>
    <name type="common">European freshwater eel</name>
    <name type="synonym">Muraena anguilla</name>
    <dbReference type="NCBI Taxonomy" id="7936"/>
    <lineage>
        <taxon>Eukaryota</taxon>
        <taxon>Metazoa</taxon>
        <taxon>Chordata</taxon>
        <taxon>Craniata</taxon>
        <taxon>Vertebrata</taxon>
        <taxon>Euteleostomi</taxon>
        <taxon>Actinopterygii</taxon>
        <taxon>Neopterygii</taxon>
        <taxon>Teleostei</taxon>
        <taxon>Anguilliformes</taxon>
        <taxon>Anguillidae</taxon>
        <taxon>Anguilla</taxon>
    </lineage>
</organism>
<evidence type="ECO:0000313" key="1">
    <source>
        <dbReference type="EMBL" id="JAH51865.1"/>
    </source>
</evidence>
<protein>
    <submittedName>
        <fullName evidence="1">Uncharacterized protein</fullName>
    </submittedName>
</protein>
<accession>A0A0E9TG48</accession>
<sequence length="22" mass="2834">MKHYMERISKKMPKYFNVFDQI</sequence>
<reference evidence="1" key="1">
    <citation type="submission" date="2014-11" db="EMBL/GenBank/DDBJ databases">
        <authorList>
            <person name="Amaro Gonzalez C."/>
        </authorList>
    </citation>
    <scope>NUCLEOTIDE SEQUENCE</scope>
</reference>
<dbReference type="EMBL" id="GBXM01056712">
    <property type="protein sequence ID" value="JAH51865.1"/>
    <property type="molecule type" value="Transcribed_RNA"/>
</dbReference>